<gene>
    <name evidence="1" type="ORF">LAL4801_01138</name>
</gene>
<protein>
    <submittedName>
        <fullName evidence="1">Uncharacterized protein</fullName>
    </submittedName>
</protein>
<organism evidence="1 2">
    <name type="scientific">Roseibium aggregatum</name>
    <dbReference type="NCBI Taxonomy" id="187304"/>
    <lineage>
        <taxon>Bacteria</taxon>
        <taxon>Pseudomonadati</taxon>
        <taxon>Pseudomonadota</taxon>
        <taxon>Alphaproteobacteria</taxon>
        <taxon>Hyphomicrobiales</taxon>
        <taxon>Stappiaceae</taxon>
        <taxon>Roseibium</taxon>
    </lineage>
</organism>
<dbReference type="AlphaFoldDB" id="A0A0M6XZH0"/>
<accession>A0A0M6XZH0</accession>
<evidence type="ECO:0000313" key="1">
    <source>
        <dbReference type="EMBL" id="CTQ42702.1"/>
    </source>
</evidence>
<evidence type="ECO:0000313" key="2">
    <source>
        <dbReference type="Proteomes" id="UP000048926"/>
    </source>
</evidence>
<sequence>MYITGKVIYWMGVLEDDFLGGRSKRESSGATAWGNQHILKQSS</sequence>
<name>A0A0M6XZH0_9HYPH</name>
<keyword evidence="2" id="KW-1185">Reference proteome</keyword>
<proteinExistence type="predicted"/>
<dbReference type="EMBL" id="CXST01000001">
    <property type="protein sequence ID" value="CTQ42702.1"/>
    <property type="molecule type" value="Genomic_DNA"/>
</dbReference>
<dbReference type="Proteomes" id="UP000048926">
    <property type="component" value="Unassembled WGS sequence"/>
</dbReference>
<reference evidence="2" key="1">
    <citation type="submission" date="2015-07" db="EMBL/GenBank/DDBJ databases">
        <authorList>
            <person name="Rodrigo-Torres Lidia"/>
            <person name="Arahal R.David."/>
        </authorList>
    </citation>
    <scope>NUCLEOTIDE SEQUENCE [LARGE SCALE GENOMIC DNA]</scope>
    <source>
        <strain evidence="2">CECT 4801</strain>
    </source>
</reference>